<evidence type="ECO:0000256" key="7">
    <source>
        <dbReference type="ARBA" id="ARBA00022530"/>
    </source>
</evidence>
<sequence>MERLCLYFCYSLCLLAIQYIADAYTYGTGAHLEYSNVVSTEQKVHDMQRMPDELRPWKGDSEFMRTNSPGMHPYHVFPMFHHVPVPLADMELFRPVSGRRHLPKRLTSLLIPQMNPQRIQVSPVRNARGVEVWCGYSKISVRVNKNLLGFRSSPSSFHLGTCPVSRSDEDFLYFHYDLNDCDSSLTMMKGQIMYSNTVHYSPAEPQGAVIRAVPLTLNIQCLYNRFHYSYKMGFVPVARERIFHKTFERRAKFTLSVCNERWERLEGNGSFVLGEPMYFEVSAAYTSKDEIILVDSCYATASRDSKSIPQHNVIRNYGCMEDSRRQGSLSRFLQRQSDIIRFSVDAFLLPQVTGKHFYLHCMVSVHSATTSATAKSCTYNNVERMWEELYTDASVCDCCDSTCEIESTSSLPHMTQSITSKPWILDKNEQSSIKVKGGRVSAQEDTDEMKFKSAEGIDEEDDDDYDVEIVTNTEEQMQAKETNEKMHMNDLDEDVEVLVGTVETADKSGKVMLVEEQKNRVVKIEEDAGRHKSSSSTDIVERPSAQFIEELLEDDQASSKSAAHEMIHITREELSEDKTQPEDFEDMHVQSTMPSQIVMDEEMFLNAKHEPKEWHQDEH</sequence>
<evidence type="ECO:0000256" key="8">
    <source>
        <dbReference type="ARBA" id="ARBA00022685"/>
    </source>
</evidence>
<organism evidence="18 19">
    <name type="scientific">Cirrhinus molitorella</name>
    <name type="common">mud carp</name>
    <dbReference type="NCBI Taxonomy" id="172907"/>
    <lineage>
        <taxon>Eukaryota</taxon>
        <taxon>Metazoa</taxon>
        <taxon>Chordata</taxon>
        <taxon>Craniata</taxon>
        <taxon>Vertebrata</taxon>
        <taxon>Euteleostomi</taxon>
        <taxon>Actinopterygii</taxon>
        <taxon>Neopterygii</taxon>
        <taxon>Teleostei</taxon>
        <taxon>Ostariophysi</taxon>
        <taxon>Cypriniformes</taxon>
        <taxon>Cyprinidae</taxon>
        <taxon>Labeoninae</taxon>
        <taxon>Labeonini</taxon>
        <taxon>Cirrhinus</taxon>
    </lineage>
</organism>
<evidence type="ECO:0000256" key="1">
    <source>
        <dbReference type="ARBA" id="ARBA00004251"/>
    </source>
</evidence>
<keyword evidence="13" id="KW-1015">Disulfide bond</keyword>
<dbReference type="GO" id="GO:2000344">
    <property type="term" value="P:positive regulation of acrosome reaction"/>
    <property type="evidence" value="ECO:0007669"/>
    <property type="project" value="TreeGrafter"/>
</dbReference>
<accession>A0AA88U0A8</accession>
<dbReference type="EMBL" id="JAUYZG010000007">
    <property type="protein sequence ID" value="KAK2902697.1"/>
    <property type="molecule type" value="Genomic_DNA"/>
</dbReference>
<keyword evidence="7" id="KW-0272">Extracellular matrix</keyword>
<dbReference type="Pfam" id="PF00100">
    <property type="entry name" value="Zona_pellucida"/>
    <property type="match status" value="1"/>
</dbReference>
<dbReference type="PANTHER" id="PTHR11576:SF15">
    <property type="entry name" value="ZONA PELLUCIDA SPERM-BINDING PROTEIN 3-LIKE"/>
    <property type="match status" value="1"/>
</dbReference>
<evidence type="ECO:0000313" key="18">
    <source>
        <dbReference type="EMBL" id="KAK2902697.1"/>
    </source>
</evidence>
<evidence type="ECO:0000256" key="14">
    <source>
        <dbReference type="ARBA" id="ARBA00023180"/>
    </source>
</evidence>
<reference evidence="18" key="1">
    <citation type="submission" date="2023-08" db="EMBL/GenBank/DDBJ databases">
        <title>Chromosome-level Genome Assembly of mud carp (Cirrhinus molitorella).</title>
        <authorList>
            <person name="Liu H."/>
        </authorList>
    </citation>
    <scope>NUCLEOTIDE SEQUENCE</scope>
    <source>
        <strain evidence="18">Prfri</strain>
        <tissue evidence="18">Muscle</tissue>
    </source>
</reference>
<evidence type="ECO:0000256" key="2">
    <source>
        <dbReference type="ARBA" id="ARBA00004498"/>
    </source>
</evidence>
<dbReference type="Proteomes" id="UP001187343">
    <property type="component" value="Unassembled WGS sequence"/>
</dbReference>
<evidence type="ECO:0000313" key="19">
    <source>
        <dbReference type="Proteomes" id="UP001187343"/>
    </source>
</evidence>
<comment type="subcellular location">
    <subcellularLocation>
        <location evidence="1">Cell membrane</location>
        <topology evidence="1">Single-pass type I membrane protein</topology>
    </subcellularLocation>
    <subcellularLocation>
        <location evidence="2">Secreted</location>
        <location evidence="2">Extracellular space</location>
        <location evidence="2">Extracellular matrix</location>
    </subcellularLocation>
</comment>
<dbReference type="InterPro" id="IPR042235">
    <property type="entry name" value="ZP-C_dom"/>
</dbReference>
<evidence type="ECO:0000256" key="13">
    <source>
        <dbReference type="ARBA" id="ARBA00023157"/>
    </source>
</evidence>
<evidence type="ECO:0000256" key="9">
    <source>
        <dbReference type="ARBA" id="ARBA00022692"/>
    </source>
</evidence>
<keyword evidence="6" id="KW-0964">Secreted</keyword>
<evidence type="ECO:0000256" key="11">
    <source>
        <dbReference type="ARBA" id="ARBA00022989"/>
    </source>
</evidence>
<evidence type="ECO:0000256" key="5">
    <source>
        <dbReference type="ARBA" id="ARBA00022475"/>
    </source>
</evidence>
<dbReference type="InterPro" id="IPR001507">
    <property type="entry name" value="ZP_dom"/>
</dbReference>
<comment type="caution">
    <text evidence="18">The sequence shown here is derived from an EMBL/GenBank/DDBJ whole genome shotgun (WGS) entry which is preliminary data.</text>
</comment>
<dbReference type="Gene3D" id="2.60.40.3210">
    <property type="entry name" value="Zona pellucida, ZP-N domain"/>
    <property type="match status" value="1"/>
</dbReference>
<dbReference type="GO" id="GO:0032190">
    <property type="term" value="F:acrosin binding"/>
    <property type="evidence" value="ECO:0007669"/>
    <property type="project" value="TreeGrafter"/>
</dbReference>
<protein>
    <recommendedName>
        <fullName evidence="4">Zona pellucida sperm-binding protein 3</fullName>
    </recommendedName>
    <alternativeName>
        <fullName evidence="15">Zona pellucida glycoprotein 3</fullName>
    </alternativeName>
</protein>
<dbReference type="AlphaFoldDB" id="A0AA88U0A8"/>
<evidence type="ECO:0000256" key="12">
    <source>
        <dbReference type="ARBA" id="ARBA00023136"/>
    </source>
</evidence>
<evidence type="ECO:0000259" key="17">
    <source>
        <dbReference type="PROSITE" id="PS51034"/>
    </source>
</evidence>
<evidence type="ECO:0000256" key="6">
    <source>
        <dbReference type="ARBA" id="ARBA00022525"/>
    </source>
</evidence>
<dbReference type="GO" id="GO:0031012">
    <property type="term" value="C:extracellular matrix"/>
    <property type="evidence" value="ECO:0007669"/>
    <property type="project" value="TreeGrafter"/>
</dbReference>
<feature type="chain" id="PRO_5041668196" description="Zona pellucida sperm-binding protein 3" evidence="16">
    <location>
        <begin position="24"/>
        <end position="619"/>
    </location>
</feature>
<dbReference type="FunFam" id="2.60.40.3210:FF:000001">
    <property type="entry name" value="Zona pellucida sperm-binding protein 3"/>
    <property type="match status" value="1"/>
</dbReference>
<keyword evidence="14" id="KW-0325">Glycoprotein</keyword>
<dbReference type="InterPro" id="IPR055355">
    <property type="entry name" value="ZP-C"/>
</dbReference>
<evidence type="ECO:0000256" key="16">
    <source>
        <dbReference type="SAM" id="SignalP"/>
    </source>
</evidence>
<dbReference type="Pfam" id="PF23344">
    <property type="entry name" value="ZP-N"/>
    <property type="match status" value="1"/>
</dbReference>
<dbReference type="GO" id="GO:0005886">
    <property type="term" value="C:plasma membrane"/>
    <property type="evidence" value="ECO:0007669"/>
    <property type="project" value="UniProtKB-SubCell"/>
</dbReference>
<keyword evidence="19" id="KW-1185">Reference proteome</keyword>
<dbReference type="Gene3D" id="2.60.40.4100">
    <property type="entry name" value="Zona pellucida, ZP-C domain"/>
    <property type="match status" value="1"/>
</dbReference>
<keyword evidence="8" id="KW-0165">Cleavage on pair of basic residues</keyword>
<evidence type="ECO:0000256" key="4">
    <source>
        <dbReference type="ARBA" id="ARBA00017980"/>
    </source>
</evidence>
<feature type="domain" description="ZP" evidence="17">
    <location>
        <begin position="133"/>
        <end position="384"/>
    </location>
</feature>
<dbReference type="PANTHER" id="PTHR11576">
    <property type="entry name" value="ZONA PELLUCIDA SPERM-BINDING PROTEIN 3"/>
    <property type="match status" value="1"/>
</dbReference>
<dbReference type="PROSITE" id="PS51034">
    <property type="entry name" value="ZP_2"/>
    <property type="match status" value="1"/>
</dbReference>
<keyword evidence="10 16" id="KW-0732">Signal</keyword>
<keyword evidence="9" id="KW-0812">Transmembrane</keyword>
<comment type="similarity">
    <text evidence="3">Belongs to the ZP domain family. ZPC subfamily.</text>
</comment>
<keyword evidence="11" id="KW-1133">Transmembrane helix</keyword>
<dbReference type="GO" id="GO:0007339">
    <property type="term" value="P:binding of sperm to zona pellucida"/>
    <property type="evidence" value="ECO:0007669"/>
    <property type="project" value="TreeGrafter"/>
</dbReference>
<feature type="signal peptide" evidence="16">
    <location>
        <begin position="1"/>
        <end position="23"/>
    </location>
</feature>
<proteinExistence type="inferred from homology"/>
<dbReference type="InterPro" id="IPR055356">
    <property type="entry name" value="ZP-N"/>
</dbReference>
<dbReference type="SMART" id="SM00241">
    <property type="entry name" value="ZP"/>
    <property type="match status" value="1"/>
</dbReference>
<dbReference type="FunFam" id="2.60.40.4100:FF:000002">
    <property type="entry name" value="Zona pellucida sperm-binding protein 3"/>
    <property type="match status" value="1"/>
</dbReference>
<evidence type="ECO:0000256" key="3">
    <source>
        <dbReference type="ARBA" id="ARBA00006735"/>
    </source>
</evidence>
<keyword evidence="12" id="KW-0472">Membrane</keyword>
<name>A0AA88U0A8_9TELE</name>
<keyword evidence="5" id="KW-1003">Cell membrane</keyword>
<gene>
    <name evidence="18" type="ORF">Q8A67_007410</name>
</gene>
<evidence type="ECO:0000256" key="15">
    <source>
        <dbReference type="ARBA" id="ARBA00030824"/>
    </source>
</evidence>
<dbReference type="GO" id="GO:0035803">
    <property type="term" value="P:egg coat formation"/>
    <property type="evidence" value="ECO:0007669"/>
    <property type="project" value="TreeGrafter"/>
</dbReference>
<evidence type="ECO:0000256" key="10">
    <source>
        <dbReference type="ARBA" id="ARBA00022729"/>
    </source>
</evidence>